<dbReference type="Pfam" id="PF01040">
    <property type="entry name" value="UbiA"/>
    <property type="match status" value="1"/>
</dbReference>
<dbReference type="PANTHER" id="PTHR42723:SF1">
    <property type="entry name" value="CHLOROPHYLL SYNTHASE, CHLOROPLASTIC"/>
    <property type="match status" value="1"/>
</dbReference>
<feature type="transmembrane region" description="Helical" evidence="5">
    <location>
        <begin position="23"/>
        <end position="42"/>
    </location>
</feature>
<evidence type="ECO:0000313" key="6">
    <source>
        <dbReference type="EMBL" id="KON31949.1"/>
    </source>
</evidence>
<dbReference type="CDD" id="cd13961">
    <property type="entry name" value="PT_UbiA_DGGGPS"/>
    <property type="match status" value="1"/>
</dbReference>
<dbReference type="PANTHER" id="PTHR42723">
    <property type="entry name" value="CHLOROPHYLL SYNTHASE"/>
    <property type="match status" value="1"/>
</dbReference>
<proteinExistence type="predicted"/>
<feature type="transmembrane region" description="Helical" evidence="5">
    <location>
        <begin position="214"/>
        <end position="235"/>
    </location>
</feature>
<evidence type="ECO:0000313" key="7">
    <source>
        <dbReference type="Proteomes" id="UP000054016"/>
    </source>
</evidence>
<gene>
    <name evidence="6" type="ORF">AC478_01690</name>
</gene>
<feature type="transmembrane region" description="Helical" evidence="5">
    <location>
        <begin position="119"/>
        <end position="152"/>
    </location>
</feature>
<sequence>MMGFAVFVGAVLGYPQFSSFNWLGVLYGFFTGFTLTAASMVINDYYDRAIDAINEPSRPIPSGLVSVREASAFVFLLSVVGFVFAYFTSFLCLVVAGISWVVVVAYVTVGKRSGLPGNFLVSTCVAIPFIYGSIIVRNTVPLSVLLFTLMAFLSNTGREITKGIVDVKGDKAEDIKTLAVRYGEKNAAVAATLFYVSAVALTPLTWILNLVSFWFVPLVLVTDIGLVVSSTLLLRDYSRESARKIKKIVLLLFVVGLLAYVVGVIK</sequence>
<dbReference type="EMBL" id="LFWV01000017">
    <property type="protein sequence ID" value="KON31949.1"/>
    <property type="molecule type" value="Genomic_DNA"/>
</dbReference>
<evidence type="ECO:0000256" key="1">
    <source>
        <dbReference type="ARBA" id="ARBA00004651"/>
    </source>
</evidence>
<evidence type="ECO:0008006" key="8">
    <source>
        <dbReference type="Google" id="ProtNLM"/>
    </source>
</evidence>
<evidence type="ECO:0000256" key="2">
    <source>
        <dbReference type="ARBA" id="ARBA00022692"/>
    </source>
</evidence>
<feature type="transmembrane region" description="Helical" evidence="5">
    <location>
        <begin position="247"/>
        <end position="265"/>
    </location>
</feature>
<reference evidence="7" key="1">
    <citation type="submission" date="2015-06" db="EMBL/GenBank/DDBJ databases">
        <title>New insights into the roles of widespread benthic archaea in carbon and nitrogen cycling.</title>
        <authorList>
            <person name="Lazar C.S."/>
            <person name="Baker B.J."/>
            <person name="Seitz K.W."/>
            <person name="Hyde A.S."/>
            <person name="Dick G.J."/>
            <person name="Hinrichs K.-U."/>
            <person name="Teske A.P."/>
        </authorList>
    </citation>
    <scope>NUCLEOTIDE SEQUENCE [LARGE SCALE GENOMIC DNA]</scope>
</reference>
<dbReference type="InterPro" id="IPR044878">
    <property type="entry name" value="UbiA_sf"/>
</dbReference>
<comment type="caution">
    <text evidence="6">The sequence shown here is derived from an EMBL/GenBank/DDBJ whole genome shotgun (WGS) entry which is preliminary data.</text>
</comment>
<protein>
    <recommendedName>
        <fullName evidence="8">Geranylgeranylglycerol-phosphate geranylgeranyltransferase</fullName>
    </recommendedName>
</protein>
<dbReference type="AlphaFoldDB" id="A0A0M0BU32"/>
<keyword evidence="4 5" id="KW-0472">Membrane</keyword>
<dbReference type="Gene3D" id="1.20.120.1780">
    <property type="entry name" value="UbiA prenyltransferase"/>
    <property type="match status" value="1"/>
</dbReference>
<accession>A0A0M0BU32</accession>
<dbReference type="GO" id="GO:0005886">
    <property type="term" value="C:plasma membrane"/>
    <property type="evidence" value="ECO:0007669"/>
    <property type="project" value="UniProtKB-SubCell"/>
</dbReference>
<dbReference type="Gene3D" id="1.10.357.140">
    <property type="entry name" value="UbiA prenyltransferase"/>
    <property type="match status" value="1"/>
</dbReference>
<evidence type="ECO:0000256" key="4">
    <source>
        <dbReference type="ARBA" id="ARBA00023136"/>
    </source>
</evidence>
<organism evidence="6 7">
    <name type="scientific">miscellaneous Crenarchaeota group-1 archaeon SG8-32-3</name>
    <dbReference type="NCBI Taxonomy" id="1685125"/>
    <lineage>
        <taxon>Archaea</taxon>
        <taxon>Candidatus Bathyarchaeota</taxon>
        <taxon>MCG-1</taxon>
    </lineage>
</organism>
<name>A0A0M0BU32_9ARCH</name>
<dbReference type="InterPro" id="IPR000537">
    <property type="entry name" value="UbiA_prenyltransferase"/>
</dbReference>
<feature type="transmembrane region" description="Helical" evidence="5">
    <location>
        <begin position="74"/>
        <end position="107"/>
    </location>
</feature>
<keyword evidence="3 5" id="KW-1133">Transmembrane helix</keyword>
<dbReference type="Proteomes" id="UP000054016">
    <property type="component" value="Unassembled WGS sequence"/>
</dbReference>
<feature type="transmembrane region" description="Helical" evidence="5">
    <location>
        <begin position="187"/>
        <end position="208"/>
    </location>
</feature>
<dbReference type="GO" id="GO:0016765">
    <property type="term" value="F:transferase activity, transferring alkyl or aryl (other than methyl) groups"/>
    <property type="evidence" value="ECO:0007669"/>
    <property type="project" value="InterPro"/>
</dbReference>
<comment type="subcellular location">
    <subcellularLocation>
        <location evidence="1">Cell membrane</location>
        <topology evidence="1">Multi-pass membrane protein</topology>
    </subcellularLocation>
</comment>
<keyword evidence="2 5" id="KW-0812">Transmembrane</keyword>
<evidence type="ECO:0000256" key="5">
    <source>
        <dbReference type="SAM" id="Phobius"/>
    </source>
</evidence>
<dbReference type="InterPro" id="IPR050475">
    <property type="entry name" value="Prenyltransferase_related"/>
</dbReference>
<evidence type="ECO:0000256" key="3">
    <source>
        <dbReference type="ARBA" id="ARBA00022989"/>
    </source>
</evidence>